<dbReference type="OrthoDB" id="445896at2759"/>
<dbReference type="SMART" id="SM00454">
    <property type="entry name" value="SAM"/>
    <property type="match status" value="1"/>
</dbReference>
<proteinExistence type="predicted"/>
<name>A0A4P9Y9F1_9FUNG</name>
<keyword evidence="3" id="KW-1185">Reference proteome</keyword>
<dbReference type="SUPFAM" id="SSF47769">
    <property type="entry name" value="SAM/Pointed domain"/>
    <property type="match status" value="1"/>
</dbReference>
<dbReference type="InterPro" id="IPR013761">
    <property type="entry name" value="SAM/pointed_sf"/>
</dbReference>
<dbReference type="EMBL" id="KZ987808">
    <property type="protein sequence ID" value="RKP14650.1"/>
    <property type="molecule type" value="Genomic_DNA"/>
</dbReference>
<dbReference type="AlphaFoldDB" id="A0A4P9Y9F1"/>
<dbReference type="PROSITE" id="PS50105">
    <property type="entry name" value="SAM_DOMAIN"/>
    <property type="match status" value="1"/>
</dbReference>
<feature type="non-terminal residue" evidence="2">
    <location>
        <position position="84"/>
    </location>
</feature>
<dbReference type="InterPro" id="IPR001660">
    <property type="entry name" value="SAM"/>
</dbReference>
<dbReference type="Pfam" id="PF00536">
    <property type="entry name" value="SAM_1"/>
    <property type="match status" value="1"/>
</dbReference>
<feature type="domain" description="SAM" evidence="1">
    <location>
        <begin position="11"/>
        <end position="74"/>
    </location>
</feature>
<evidence type="ECO:0000259" key="1">
    <source>
        <dbReference type="PROSITE" id="PS50105"/>
    </source>
</evidence>
<organism evidence="2 3">
    <name type="scientific">Piptocephalis cylindrospora</name>
    <dbReference type="NCBI Taxonomy" id="1907219"/>
    <lineage>
        <taxon>Eukaryota</taxon>
        <taxon>Fungi</taxon>
        <taxon>Fungi incertae sedis</taxon>
        <taxon>Zoopagomycota</taxon>
        <taxon>Zoopagomycotina</taxon>
        <taxon>Zoopagomycetes</taxon>
        <taxon>Zoopagales</taxon>
        <taxon>Piptocephalidaceae</taxon>
        <taxon>Piptocephalis</taxon>
    </lineage>
</organism>
<gene>
    <name evidence="2" type="ORF">BJ684DRAFT_8244</name>
</gene>
<dbReference type="Gene3D" id="1.10.150.50">
    <property type="entry name" value="Transcription Factor, Ets-1"/>
    <property type="match status" value="1"/>
</dbReference>
<dbReference type="Proteomes" id="UP000267251">
    <property type="component" value="Unassembled WGS sequence"/>
</dbReference>
<evidence type="ECO:0000313" key="3">
    <source>
        <dbReference type="Proteomes" id="UP000267251"/>
    </source>
</evidence>
<protein>
    <submittedName>
        <fullName evidence="2">Sterile alpha motif/pointed domain-containing protein</fullName>
    </submittedName>
</protein>
<accession>A0A4P9Y9F1</accession>
<evidence type="ECO:0000313" key="2">
    <source>
        <dbReference type="EMBL" id="RKP14650.1"/>
    </source>
</evidence>
<sequence>MSLETDSVLQWDTQKVFDWINSCGFGPYAPYFVDQRVTGDVLVHLAYDTLQDLHVESVGHRISLLKAIYDLKCAHHVEVDSEEF</sequence>
<reference evidence="3" key="1">
    <citation type="journal article" date="2018" name="Nat. Microbiol.">
        <title>Leveraging single-cell genomics to expand the fungal tree of life.</title>
        <authorList>
            <person name="Ahrendt S.R."/>
            <person name="Quandt C.A."/>
            <person name="Ciobanu D."/>
            <person name="Clum A."/>
            <person name="Salamov A."/>
            <person name="Andreopoulos B."/>
            <person name="Cheng J.F."/>
            <person name="Woyke T."/>
            <person name="Pelin A."/>
            <person name="Henrissat B."/>
            <person name="Reynolds N.K."/>
            <person name="Benny G.L."/>
            <person name="Smith M.E."/>
            <person name="James T.Y."/>
            <person name="Grigoriev I.V."/>
        </authorList>
    </citation>
    <scope>NUCLEOTIDE SEQUENCE [LARGE SCALE GENOMIC DNA]</scope>
</reference>